<keyword evidence="1" id="KW-0812">Transmembrane</keyword>
<reference evidence="2 3" key="1">
    <citation type="submission" date="2015-09" db="EMBL/GenBank/DDBJ databases">
        <title>Genome sequencing project for genomic taxonomy and phylogenomics of Bacillus-like bacteria.</title>
        <authorList>
            <person name="Liu B."/>
            <person name="Wang J."/>
            <person name="Zhu Y."/>
            <person name="Liu G."/>
            <person name="Chen Q."/>
            <person name="Chen Z."/>
            <person name="Lan J."/>
            <person name="Che J."/>
            <person name="Ge C."/>
            <person name="Shi H."/>
            <person name="Pan Z."/>
            <person name="Liu X."/>
        </authorList>
    </citation>
    <scope>NUCLEOTIDE SEQUENCE [LARGE SCALE GENOMIC DNA]</scope>
    <source>
        <strain evidence="2 3">LMG 18435</strain>
    </source>
</reference>
<dbReference type="AlphaFoldDB" id="A0A0Q3TAF0"/>
<feature type="transmembrane region" description="Helical" evidence="1">
    <location>
        <begin position="42"/>
        <end position="64"/>
    </location>
</feature>
<proteinExistence type="predicted"/>
<dbReference type="PATRIC" id="fig|157838.3.peg.5028"/>
<keyword evidence="1" id="KW-0472">Membrane</keyword>
<dbReference type="RefSeq" id="WP_055742124.1">
    <property type="nucleotide sequence ID" value="NZ_JAAIWL010000002.1"/>
</dbReference>
<accession>A0A0Q3TAF0</accession>
<keyword evidence="3" id="KW-1185">Reference proteome</keyword>
<evidence type="ECO:0000256" key="1">
    <source>
        <dbReference type="SAM" id="Phobius"/>
    </source>
</evidence>
<keyword evidence="1" id="KW-1133">Transmembrane helix</keyword>
<name>A0A0Q3TAF0_9BACI</name>
<protein>
    <submittedName>
        <fullName evidence="2">Uncharacterized protein</fullName>
    </submittedName>
</protein>
<dbReference type="EMBL" id="LJJC01000015">
    <property type="protein sequence ID" value="KQL50513.1"/>
    <property type="molecule type" value="Genomic_DNA"/>
</dbReference>
<dbReference type="Proteomes" id="UP000051888">
    <property type="component" value="Unassembled WGS sequence"/>
</dbReference>
<evidence type="ECO:0000313" key="3">
    <source>
        <dbReference type="Proteomes" id="UP000051888"/>
    </source>
</evidence>
<feature type="transmembrane region" description="Helical" evidence="1">
    <location>
        <begin position="12"/>
        <end position="30"/>
    </location>
</feature>
<feature type="transmembrane region" description="Helical" evidence="1">
    <location>
        <begin position="115"/>
        <end position="138"/>
    </location>
</feature>
<gene>
    <name evidence="2" type="ORF">AN964_22920</name>
</gene>
<dbReference type="OrthoDB" id="2455358at2"/>
<comment type="caution">
    <text evidence="2">The sequence shown here is derived from an EMBL/GenBank/DDBJ whole genome shotgun (WGS) entry which is preliminary data.</text>
</comment>
<evidence type="ECO:0000313" key="2">
    <source>
        <dbReference type="EMBL" id="KQL50513.1"/>
    </source>
</evidence>
<organism evidence="2 3">
    <name type="scientific">Heyndrickxia shackletonii</name>
    <dbReference type="NCBI Taxonomy" id="157838"/>
    <lineage>
        <taxon>Bacteria</taxon>
        <taxon>Bacillati</taxon>
        <taxon>Bacillota</taxon>
        <taxon>Bacilli</taxon>
        <taxon>Bacillales</taxon>
        <taxon>Bacillaceae</taxon>
        <taxon>Heyndrickxia</taxon>
    </lineage>
</organism>
<sequence>MLHKWSKWGLKLLWVVGLFGLILIVYHFELTIKQTVDETYNVLPLVWFDSIVPFLFGVYISLLFVKEWSFKINKSLLLCITLPCLIISFFIPIVFTLVSNTTFSSYFSNEPLPFWLFKLNSSRITPIVASLTLIVGLFQNTQPSKN</sequence>
<feature type="transmembrane region" description="Helical" evidence="1">
    <location>
        <begin position="76"/>
        <end position="95"/>
    </location>
</feature>